<feature type="domain" description="Ig-like" evidence="7">
    <location>
        <begin position="10"/>
        <end position="118"/>
    </location>
</feature>
<dbReference type="Proteomes" id="UP001166674">
    <property type="component" value="Unassembled WGS sequence"/>
</dbReference>
<dbReference type="GO" id="GO:0002250">
    <property type="term" value="P:adaptive immune response"/>
    <property type="evidence" value="ECO:0007669"/>
    <property type="project" value="UniProtKB-KW"/>
</dbReference>
<dbReference type="PANTHER" id="PTHR23268:SF11">
    <property type="entry name" value="T CELL RECEPTOR BETA VARIABLE 20-1"/>
    <property type="match status" value="1"/>
</dbReference>
<proteinExistence type="predicted"/>
<dbReference type="PROSITE" id="PS50835">
    <property type="entry name" value="IG_LIKE"/>
    <property type="match status" value="1"/>
</dbReference>
<dbReference type="InterPro" id="IPR013106">
    <property type="entry name" value="Ig_V-set"/>
</dbReference>
<dbReference type="EMBL" id="JAATJV010383763">
    <property type="protein sequence ID" value="MBZ3882822.1"/>
    <property type="molecule type" value="Genomic_DNA"/>
</dbReference>
<dbReference type="Pfam" id="PF07686">
    <property type="entry name" value="V-set"/>
    <property type="match status" value="1"/>
</dbReference>
<evidence type="ECO:0000259" key="7">
    <source>
        <dbReference type="PROSITE" id="PS50835"/>
    </source>
</evidence>
<evidence type="ECO:0000256" key="6">
    <source>
        <dbReference type="SAM" id="SignalP"/>
    </source>
</evidence>
<evidence type="ECO:0000256" key="4">
    <source>
        <dbReference type="ARBA" id="ARBA00023319"/>
    </source>
</evidence>
<evidence type="ECO:0000313" key="8">
    <source>
        <dbReference type="EMBL" id="MBZ3882822.1"/>
    </source>
</evidence>
<dbReference type="Gene3D" id="2.60.40.10">
    <property type="entry name" value="Immunoglobulins"/>
    <property type="match status" value="1"/>
</dbReference>
<feature type="chain" id="PRO_5041418462" evidence="6">
    <location>
        <begin position="16"/>
        <end position="166"/>
    </location>
</feature>
<evidence type="ECO:0000256" key="5">
    <source>
        <dbReference type="SAM" id="MobiDB-lite"/>
    </source>
</evidence>
<dbReference type="GO" id="GO:0007166">
    <property type="term" value="P:cell surface receptor signaling pathway"/>
    <property type="evidence" value="ECO:0007669"/>
    <property type="project" value="TreeGrafter"/>
</dbReference>
<reference evidence="8" key="1">
    <citation type="submission" date="2020-03" db="EMBL/GenBank/DDBJ databases">
        <title>Studies in the Genomics of Life Span.</title>
        <authorList>
            <person name="Glass D."/>
        </authorList>
    </citation>
    <scope>NUCLEOTIDE SEQUENCE</scope>
    <source>
        <strain evidence="8">SUZIE</strain>
        <tissue evidence="8">Muscle</tissue>
    </source>
</reference>
<dbReference type="InterPro" id="IPR036179">
    <property type="entry name" value="Ig-like_dom_sf"/>
</dbReference>
<protein>
    <submittedName>
        <fullName evidence="8">Ig heavy chain V region 6.96</fullName>
    </submittedName>
</protein>
<name>A0AA41N3N4_SCICA</name>
<dbReference type="InterPro" id="IPR007110">
    <property type="entry name" value="Ig-like_dom"/>
</dbReference>
<evidence type="ECO:0000313" key="9">
    <source>
        <dbReference type="Proteomes" id="UP001166674"/>
    </source>
</evidence>
<keyword evidence="1 6" id="KW-0732">Signal</keyword>
<evidence type="ECO:0000256" key="1">
    <source>
        <dbReference type="ARBA" id="ARBA00022729"/>
    </source>
</evidence>
<organism evidence="8 9">
    <name type="scientific">Sciurus carolinensis</name>
    <name type="common">Eastern gray squirrel</name>
    <dbReference type="NCBI Taxonomy" id="30640"/>
    <lineage>
        <taxon>Eukaryota</taxon>
        <taxon>Metazoa</taxon>
        <taxon>Chordata</taxon>
        <taxon>Craniata</taxon>
        <taxon>Vertebrata</taxon>
        <taxon>Euteleostomi</taxon>
        <taxon>Mammalia</taxon>
        <taxon>Eutheria</taxon>
        <taxon>Euarchontoglires</taxon>
        <taxon>Glires</taxon>
        <taxon>Rodentia</taxon>
        <taxon>Sciuromorpha</taxon>
        <taxon>Sciuridae</taxon>
        <taxon>Sciurinae</taxon>
        <taxon>Sciurini</taxon>
        <taxon>Sciurus</taxon>
    </lineage>
</organism>
<evidence type="ECO:0000256" key="3">
    <source>
        <dbReference type="ARBA" id="ARBA00023130"/>
    </source>
</evidence>
<gene>
    <name evidence="8" type="ORF">SUZIE_169860</name>
</gene>
<comment type="caution">
    <text evidence="8">The sequence shown here is derived from an EMBL/GenBank/DDBJ whole genome shotgun (WGS) entry which is preliminary data.</text>
</comment>
<keyword evidence="4" id="KW-0393">Immunoglobulin domain</keyword>
<dbReference type="InterPro" id="IPR050413">
    <property type="entry name" value="TCR_beta_variable"/>
</dbReference>
<keyword evidence="3" id="KW-1064">Adaptive immunity</keyword>
<accession>A0AA41N3N4</accession>
<keyword evidence="2" id="KW-0391">Immunity</keyword>
<sequence length="166" mass="17934">MLLLLLLLGPSSGLGAHVSQHPSRAICKSGTSVKIECHSVGIQFQIVFWYRQFPKKSFVLMATSNPGSDVTWEQDIAQDKFSVSHPNLTFASLMVTSAHSEDSGFYFCGASDTVLCVSQRPRQEGLQQPAPPTLRPRSPVGGAWGEKTTASLNETSVNIVVGGRVM</sequence>
<dbReference type="InterPro" id="IPR013783">
    <property type="entry name" value="Ig-like_fold"/>
</dbReference>
<dbReference type="GO" id="GO:0005886">
    <property type="term" value="C:plasma membrane"/>
    <property type="evidence" value="ECO:0007669"/>
    <property type="project" value="TreeGrafter"/>
</dbReference>
<feature type="region of interest" description="Disordered" evidence="5">
    <location>
        <begin position="122"/>
        <end position="146"/>
    </location>
</feature>
<evidence type="ECO:0000256" key="2">
    <source>
        <dbReference type="ARBA" id="ARBA00022859"/>
    </source>
</evidence>
<feature type="signal peptide" evidence="6">
    <location>
        <begin position="1"/>
        <end position="15"/>
    </location>
</feature>
<dbReference type="SMART" id="SM00406">
    <property type="entry name" value="IGv"/>
    <property type="match status" value="1"/>
</dbReference>
<dbReference type="SUPFAM" id="SSF48726">
    <property type="entry name" value="Immunoglobulin"/>
    <property type="match status" value="1"/>
</dbReference>
<keyword evidence="9" id="KW-1185">Reference proteome</keyword>
<dbReference type="PANTHER" id="PTHR23268">
    <property type="entry name" value="T-CELL RECEPTOR BETA CHAIN"/>
    <property type="match status" value="1"/>
</dbReference>
<dbReference type="AlphaFoldDB" id="A0AA41N3N4"/>